<evidence type="ECO:0000313" key="3">
    <source>
        <dbReference type="Proteomes" id="UP000813385"/>
    </source>
</evidence>
<accession>A0A8K0TRK4</accession>
<feature type="region of interest" description="Disordered" evidence="1">
    <location>
        <begin position="77"/>
        <end position="148"/>
    </location>
</feature>
<feature type="compositionally biased region" description="Low complexity" evidence="1">
    <location>
        <begin position="40"/>
        <end position="50"/>
    </location>
</feature>
<evidence type="ECO:0008006" key="4">
    <source>
        <dbReference type="Google" id="ProtNLM"/>
    </source>
</evidence>
<feature type="region of interest" description="Disordered" evidence="1">
    <location>
        <begin position="1"/>
        <end position="59"/>
    </location>
</feature>
<evidence type="ECO:0000313" key="2">
    <source>
        <dbReference type="EMBL" id="KAH7377229.1"/>
    </source>
</evidence>
<keyword evidence="3" id="KW-1185">Reference proteome</keyword>
<feature type="compositionally biased region" description="Polar residues" evidence="1">
    <location>
        <begin position="1"/>
        <end position="10"/>
    </location>
</feature>
<name>A0A8K0TRK4_9PEZI</name>
<feature type="compositionally biased region" description="Low complexity" evidence="1">
    <location>
        <begin position="123"/>
        <end position="134"/>
    </location>
</feature>
<comment type="caution">
    <text evidence="2">The sequence shown here is derived from an EMBL/GenBank/DDBJ whole genome shotgun (WGS) entry which is preliminary data.</text>
</comment>
<organism evidence="2 3">
    <name type="scientific">Plectosphaerella cucumerina</name>
    <dbReference type="NCBI Taxonomy" id="40658"/>
    <lineage>
        <taxon>Eukaryota</taxon>
        <taxon>Fungi</taxon>
        <taxon>Dikarya</taxon>
        <taxon>Ascomycota</taxon>
        <taxon>Pezizomycotina</taxon>
        <taxon>Sordariomycetes</taxon>
        <taxon>Hypocreomycetidae</taxon>
        <taxon>Glomerellales</taxon>
        <taxon>Plectosphaerellaceae</taxon>
        <taxon>Plectosphaerella</taxon>
    </lineage>
</organism>
<protein>
    <recommendedName>
        <fullName evidence="4">BZIP domain-containing protein</fullName>
    </recommendedName>
</protein>
<sequence>MAVLSRSSASAPGETAEARRRRQNRVNQRNSRQRKRTRQAALSLAAEASSGYEQQYHPETAVPVADQVFAAAPYPPKTASPAVGTGDSIANPLAPPDSAMEHQEHSEPPPSSAKPADSNGCHSTPSPSSPGPRSETMRAESPDTAPALTGTVENALNIIEIRVLFLTHYDDHTILATWVGHEPIVVYDLMPSSASLSKASAAIFGTESPPEDSPPITVKAPFLARDSEECTILLAAVMFHVAAGRPVPNDLDAASWGHVLSALCEPLSPCEYEHLVRGVWADSSSFRLSTAVWTQATEPRIRLSCRQSVPPTPFFVTWEKPLCNG</sequence>
<dbReference type="EMBL" id="JAGPXD010000001">
    <property type="protein sequence ID" value="KAH7377229.1"/>
    <property type="molecule type" value="Genomic_DNA"/>
</dbReference>
<gene>
    <name evidence="2" type="ORF">B0T11DRAFT_315307</name>
</gene>
<evidence type="ECO:0000256" key="1">
    <source>
        <dbReference type="SAM" id="MobiDB-lite"/>
    </source>
</evidence>
<reference evidence="2" key="1">
    <citation type="journal article" date="2021" name="Nat. Commun.">
        <title>Genetic determinants of endophytism in the Arabidopsis root mycobiome.</title>
        <authorList>
            <person name="Mesny F."/>
            <person name="Miyauchi S."/>
            <person name="Thiergart T."/>
            <person name="Pickel B."/>
            <person name="Atanasova L."/>
            <person name="Karlsson M."/>
            <person name="Huettel B."/>
            <person name="Barry K.W."/>
            <person name="Haridas S."/>
            <person name="Chen C."/>
            <person name="Bauer D."/>
            <person name="Andreopoulos W."/>
            <person name="Pangilinan J."/>
            <person name="LaButti K."/>
            <person name="Riley R."/>
            <person name="Lipzen A."/>
            <person name="Clum A."/>
            <person name="Drula E."/>
            <person name="Henrissat B."/>
            <person name="Kohler A."/>
            <person name="Grigoriev I.V."/>
            <person name="Martin F.M."/>
            <person name="Hacquard S."/>
        </authorList>
    </citation>
    <scope>NUCLEOTIDE SEQUENCE</scope>
    <source>
        <strain evidence="2">MPI-CAGE-AT-0016</strain>
    </source>
</reference>
<dbReference type="Proteomes" id="UP000813385">
    <property type="component" value="Unassembled WGS sequence"/>
</dbReference>
<dbReference type="AlphaFoldDB" id="A0A8K0TRK4"/>
<proteinExistence type="predicted"/>